<dbReference type="Proteomes" id="UP001291653">
    <property type="component" value="Unassembled WGS sequence"/>
</dbReference>
<name>A0ABQ5NVK9_9ACTN</name>
<organism evidence="1 2">
    <name type="scientific">Streptomyces yaizuensis</name>
    <dbReference type="NCBI Taxonomy" id="2989713"/>
    <lineage>
        <taxon>Bacteria</taxon>
        <taxon>Bacillati</taxon>
        <taxon>Actinomycetota</taxon>
        <taxon>Actinomycetes</taxon>
        <taxon>Kitasatosporales</taxon>
        <taxon>Streptomycetaceae</taxon>
        <taxon>Streptomyces</taxon>
    </lineage>
</organism>
<dbReference type="EMBL" id="BSBI01000003">
    <property type="protein sequence ID" value="GLF94408.1"/>
    <property type="molecule type" value="Genomic_DNA"/>
</dbReference>
<evidence type="ECO:0000313" key="2">
    <source>
        <dbReference type="Proteomes" id="UP001291653"/>
    </source>
</evidence>
<gene>
    <name evidence="1" type="ORF">SYYSPA8_08945</name>
</gene>
<comment type="caution">
    <text evidence="1">The sequence shown here is derived from an EMBL/GenBank/DDBJ whole genome shotgun (WGS) entry which is preliminary data.</text>
</comment>
<accession>A0ABQ5NVK9</accession>
<evidence type="ECO:0000313" key="1">
    <source>
        <dbReference type="EMBL" id="GLF94408.1"/>
    </source>
</evidence>
<dbReference type="RefSeq" id="WP_323446498.1">
    <property type="nucleotide sequence ID" value="NZ_BSBI01000003.1"/>
</dbReference>
<sequence length="65" mass="7060">MSTTTPLKAASTVRLGTPAADFARRHGTSGSWTPDIFKLYVEQYSEWSSPSAVRFEGGGKPSERP</sequence>
<keyword evidence="2" id="KW-1185">Reference proteome</keyword>
<reference evidence="1 2" key="1">
    <citation type="submission" date="2022-10" db="EMBL/GenBank/DDBJ databases">
        <title>Draft genome sequence of Streptomyces sp. YSPA8.</title>
        <authorList>
            <person name="Moriuchi R."/>
            <person name="Dohra H."/>
            <person name="Yamamura H."/>
            <person name="Kodani S."/>
        </authorList>
    </citation>
    <scope>NUCLEOTIDE SEQUENCE [LARGE SCALE GENOMIC DNA]</scope>
    <source>
        <strain evidence="1 2">YSPA8</strain>
    </source>
</reference>
<protein>
    <submittedName>
        <fullName evidence="1">Uncharacterized protein</fullName>
    </submittedName>
</protein>
<proteinExistence type="predicted"/>